<keyword evidence="8" id="KW-0902">Two-component regulatory system</keyword>
<dbReference type="InterPro" id="IPR050482">
    <property type="entry name" value="Sensor_HK_TwoCompSys"/>
</dbReference>
<dbReference type="InterPro" id="IPR019734">
    <property type="entry name" value="TPR_rpt"/>
</dbReference>
<dbReference type="SMART" id="SM00387">
    <property type="entry name" value="HATPase_c"/>
    <property type="match status" value="1"/>
</dbReference>
<evidence type="ECO:0000256" key="9">
    <source>
        <dbReference type="PROSITE-ProRule" id="PRU00339"/>
    </source>
</evidence>
<evidence type="ECO:0000256" key="1">
    <source>
        <dbReference type="ARBA" id="ARBA00000085"/>
    </source>
</evidence>
<evidence type="ECO:0000256" key="11">
    <source>
        <dbReference type="SAM" id="Phobius"/>
    </source>
</evidence>
<dbReference type="PROSITE" id="PS50109">
    <property type="entry name" value="HIS_KIN"/>
    <property type="match status" value="1"/>
</dbReference>
<keyword evidence="11" id="KW-0812">Transmembrane</keyword>
<dbReference type="Pfam" id="PF07730">
    <property type="entry name" value="HisKA_3"/>
    <property type="match status" value="1"/>
</dbReference>
<keyword evidence="3" id="KW-0597">Phosphoprotein</keyword>
<evidence type="ECO:0000313" key="13">
    <source>
        <dbReference type="EMBL" id="UXX79599.1"/>
    </source>
</evidence>
<organism evidence="13 14">
    <name type="scientific">Reichenbachiella carrageenanivorans</name>
    <dbReference type="NCBI Taxonomy" id="2979869"/>
    <lineage>
        <taxon>Bacteria</taxon>
        <taxon>Pseudomonadati</taxon>
        <taxon>Bacteroidota</taxon>
        <taxon>Cytophagia</taxon>
        <taxon>Cytophagales</taxon>
        <taxon>Reichenbachiellaceae</taxon>
        <taxon>Reichenbachiella</taxon>
    </lineage>
</organism>
<comment type="catalytic activity">
    <reaction evidence="1">
        <text>ATP + protein L-histidine = ADP + protein N-phospho-L-histidine.</text>
        <dbReference type="EC" id="2.7.13.3"/>
    </reaction>
</comment>
<keyword evidence="11" id="KW-1133">Transmembrane helix</keyword>
<evidence type="ECO:0000259" key="12">
    <source>
        <dbReference type="PROSITE" id="PS50109"/>
    </source>
</evidence>
<keyword evidence="10" id="KW-0175">Coiled coil</keyword>
<keyword evidence="14" id="KW-1185">Reference proteome</keyword>
<name>A0ABY6D0Z8_9BACT</name>
<keyword evidence="6 13" id="KW-0418">Kinase</keyword>
<dbReference type="PROSITE" id="PS50005">
    <property type="entry name" value="TPR"/>
    <property type="match status" value="2"/>
</dbReference>
<feature type="repeat" description="TPR" evidence="9">
    <location>
        <begin position="239"/>
        <end position="272"/>
    </location>
</feature>
<evidence type="ECO:0000256" key="5">
    <source>
        <dbReference type="ARBA" id="ARBA00022741"/>
    </source>
</evidence>
<dbReference type="CDD" id="cd16917">
    <property type="entry name" value="HATPase_UhpB-NarQ-NarX-like"/>
    <property type="match status" value="1"/>
</dbReference>
<dbReference type="PANTHER" id="PTHR24421:SF10">
    <property type="entry name" value="NITRATE_NITRITE SENSOR PROTEIN NARQ"/>
    <property type="match status" value="1"/>
</dbReference>
<dbReference type="Gene3D" id="1.20.5.1930">
    <property type="match status" value="1"/>
</dbReference>
<feature type="domain" description="Histidine kinase" evidence="12">
    <location>
        <begin position="449"/>
        <end position="639"/>
    </location>
</feature>
<evidence type="ECO:0000256" key="2">
    <source>
        <dbReference type="ARBA" id="ARBA00012438"/>
    </source>
</evidence>
<evidence type="ECO:0000313" key="14">
    <source>
        <dbReference type="Proteomes" id="UP001062165"/>
    </source>
</evidence>
<dbReference type="Pfam" id="PF02518">
    <property type="entry name" value="HATPase_c"/>
    <property type="match status" value="1"/>
</dbReference>
<evidence type="ECO:0000256" key="7">
    <source>
        <dbReference type="ARBA" id="ARBA00022840"/>
    </source>
</evidence>
<keyword evidence="11" id="KW-0472">Membrane</keyword>
<sequence length="639" mass="72678">MNPLFYSLLILGSYSVRASNIPDLQSVIQNLDHLEQTALVDSLNRIANNLYTKDTQKSRTFATAALQRARRADYPLGIADSYCYIGITYDIEGQRDSSRHYFNQFNELSKSIGNQKRTCKSLNNLGMWHWNGGIFDEALAYFFQALPIAEQLQDEELQGNILNNIGLIYQELDEYQRAIPFHMKAYKLRLKNNLTRYIIHSCNNLGVSYRIKGDFDSSAYYYKKALLISDSTGNQQTKADALNNLGMLAKSSGDMDLAIDYSLKALEVGRSEFENFHIFNTLCETYIIQKKPKEALLYGLRSKRIVNNKTKSGHKKYVYENLANAYILEGNIDSAAYYFRQLVALKDTIFSEESTQAFNQLQVKYETEKKEKEIELLSVENQLKAAEVHNANNRFYAALGGTTLILLIIYLFFKKTRQKQRTQLAEEKAINQRLGFKSLIEGEEKERKRIAQELHDGLGQLLSTARLNVSVLEDQITESVTKQWQNSLKLIDDAVTEVREISHNMMPNALVSIGFEAAIKEQIHIINDAGQVSIHTNWPEQKINLPESEAIALYRIIQEVLNNAIKYAEAKNIWLAVTHTDYLKISIKDDGKGFDTALITSSTGIGWRNIQSRVGLLNGELDITSTLDEGSEIILKLAM</sequence>
<protein>
    <recommendedName>
        <fullName evidence="2">histidine kinase</fullName>
        <ecNumber evidence="2">2.7.13.3</ecNumber>
    </recommendedName>
</protein>
<dbReference type="InterPro" id="IPR003594">
    <property type="entry name" value="HATPase_dom"/>
</dbReference>
<feature type="transmembrane region" description="Helical" evidence="11">
    <location>
        <begin position="395"/>
        <end position="413"/>
    </location>
</feature>
<dbReference type="InterPro" id="IPR005467">
    <property type="entry name" value="His_kinase_dom"/>
</dbReference>
<dbReference type="Proteomes" id="UP001062165">
    <property type="component" value="Chromosome"/>
</dbReference>
<dbReference type="GO" id="GO:0016301">
    <property type="term" value="F:kinase activity"/>
    <property type="evidence" value="ECO:0007669"/>
    <property type="project" value="UniProtKB-KW"/>
</dbReference>
<keyword evidence="5" id="KW-0547">Nucleotide-binding</keyword>
<evidence type="ECO:0000256" key="10">
    <source>
        <dbReference type="SAM" id="Coils"/>
    </source>
</evidence>
<keyword evidence="7" id="KW-0067">ATP-binding</keyword>
<dbReference type="EMBL" id="CP106735">
    <property type="protein sequence ID" value="UXX79599.1"/>
    <property type="molecule type" value="Genomic_DNA"/>
</dbReference>
<dbReference type="SMART" id="SM00028">
    <property type="entry name" value="TPR"/>
    <property type="match status" value="6"/>
</dbReference>
<evidence type="ECO:0000256" key="8">
    <source>
        <dbReference type="ARBA" id="ARBA00023012"/>
    </source>
</evidence>
<reference evidence="13" key="1">
    <citation type="submission" date="2022-10" db="EMBL/GenBank/DDBJ databases">
        <title>Comparative genomics and taxonomic characterization of three novel marine species of genus Reichenbachiella exhibiting antioxidant and polysaccharide degradation activities.</title>
        <authorList>
            <person name="Muhammad N."/>
            <person name="Lee Y.-J."/>
            <person name="Ko J."/>
            <person name="Kim S.-G."/>
        </authorList>
    </citation>
    <scope>NUCLEOTIDE SEQUENCE</scope>
    <source>
        <strain evidence="13">Wsw4-B4</strain>
    </source>
</reference>
<keyword evidence="9" id="KW-0802">TPR repeat</keyword>
<keyword evidence="4" id="KW-0808">Transferase</keyword>
<gene>
    <name evidence="13" type="ORF">N7E81_00550</name>
</gene>
<dbReference type="SUPFAM" id="SSF55874">
    <property type="entry name" value="ATPase domain of HSP90 chaperone/DNA topoisomerase II/histidine kinase"/>
    <property type="match status" value="1"/>
</dbReference>
<dbReference type="Pfam" id="PF13424">
    <property type="entry name" value="TPR_12"/>
    <property type="match status" value="2"/>
</dbReference>
<dbReference type="RefSeq" id="WP_263051330.1">
    <property type="nucleotide sequence ID" value="NZ_CP106735.1"/>
</dbReference>
<dbReference type="InterPro" id="IPR011990">
    <property type="entry name" value="TPR-like_helical_dom_sf"/>
</dbReference>
<evidence type="ECO:0000256" key="6">
    <source>
        <dbReference type="ARBA" id="ARBA00022777"/>
    </source>
</evidence>
<feature type="coiled-coil region" evidence="10">
    <location>
        <begin position="362"/>
        <end position="389"/>
    </location>
</feature>
<dbReference type="InterPro" id="IPR036890">
    <property type="entry name" value="HATPase_C_sf"/>
</dbReference>
<proteinExistence type="predicted"/>
<accession>A0ABY6D0Z8</accession>
<evidence type="ECO:0000256" key="4">
    <source>
        <dbReference type="ARBA" id="ARBA00022679"/>
    </source>
</evidence>
<evidence type="ECO:0000256" key="3">
    <source>
        <dbReference type="ARBA" id="ARBA00022553"/>
    </source>
</evidence>
<dbReference type="Gene3D" id="3.30.565.10">
    <property type="entry name" value="Histidine kinase-like ATPase, C-terminal domain"/>
    <property type="match status" value="1"/>
</dbReference>
<dbReference type="SUPFAM" id="SSF48452">
    <property type="entry name" value="TPR-like"/>
    <property type="match status" value="1"/>
</dbReference>
<dbReference type="EC" id="2.7.13.3" evidence="2"/>
<feature type="repeat" description="TPR" evidence="9">
    <location>
        <begin position="159"/>
        <end position="192"/>
    </location>
</feature>
<dbReference type="PANTHER" id="PTHR24421">
    <property type="entry name" value="NITRATE/NITRITE SENSOR PROTEIN NARX-RELATED"/>
    <property type="match status" value="1"/>
</dbReference>
<dbReference type="InterPro" id="IPR011712">
    <property type="entry name" value="Sig_transdc_His_kin_sub3_dim/P"/>
</dbReference>
<dbReference type="Gene3D" id="1.25.40.10">
    <property type="entry name" value="Tetratricopeptide repeat domain"/>
    <property type="match status" value="2"/>
</dbReference>